<dbReference type="NCBIfam" id="NF007711">
    <property type="entry name" value="PRK10408.1"/>
    <property type="match status" value="1"/>
</dbReference>
<name>A0A3S4E0X2_SEROD</name>
<keyword evidence="1" id="KW-0812">Transmembrane</keyword>
<dbReference type="AlphaFoldDB" id="A0A3S4E0X2"/>
<evidence type="ECO:0000313" key="2">
    <source>
        <dbReference type="EMBL" id="VDZ58887.1"/>
    </source>
</evidence>
<feature type="transmembrane region" description="Helical" evidence="1">
    <location>
        <begin position="6"/>
        <end position="22"/>
    </location>
</feature>
<proteinExistence type="predicted"/>
<dbReference type="InterPro" id="IPR008407">
    <property type="entry name" value="Brnchd-chn_aa_trnsp_AzlD"/>
</dbReference>
<dbReference type="KEGG" id="sof:NCTC11214_02914"/>
<sequence>MKTEVIVISLLVGAANYLFRYLPLRLSSTRQRQPGLKRGKTALLLDSIGIASICALLVVSSTPVVMREPDKLLPTLVGFAALSLCFYRSKSIISSTLVGALSFGITLKLFMIFS</sequence>
<gene>
    <name evidence="2" type="ORF">NCTC11214_02914</name>
</gene>
<organism evidence="2 3">
    <name type="scientific">Serratia odorifera</name>
    <dbReference type="NCBI Taxonomy" id="618"/>
    <lineage>
        <taxon>Bacteria</taxon>
        <taxon>Pseudomonadati</taxon>
        <taxon>Pseudomonadota</taxon>
        <taxon>Gammaproteobacteria</taxon>
        <taxon>Enterobacterales</taxon>
        <taxon>Yersiniaceae</taxon>
        <taxon>Serratia</taxon>
    </lineage>
</organism>
<dbReference type="RefSeq" id="WP_004959351.1">
    <property type="nucleotide sequence ID" value="NZ_JAEKCK010000015.1"/>
</dbReference>
<feature type="transmembrane region" description="Helical" evidence="1">
    <location>
        <begin position="96"/>
        <end position="113"/>
    </location>
</feature>
<dbReference type="EMBL" id="LR134117">
    <property type="protein sequence ID" value="VDZ58887.1"/>
    <property type="molecule type" value="Genomic_DNA"/>
</dbReference>
<evidence type="ECO:0000313" key="3">
    <source>
        <dbReference type="Proteomes" id="UP000281391"/>
    </source>
</evidence>
<keyword evidence="1" id="KW-0472">Membrane</keyword>
<protein>
    <submittedName>
        <fullName evidence="2">Putative L-valine exporter</fullName>
    </submittedName>
</protein>
<dbReference type="Pfam" id="PF05437">
    <property type="entry name" value="AzlD"/>
    <property type="match status" value="1"/>
</dbReference>
<keyword evidence="1" id="KW-1133">Transmembrane helix</keyword>
<reference evidence="2 3" key="1">
    <citation type="submission" date="2018-12" db="EMBL/GenBank/DDBJ databases">
        <authorList>
            <consortium name="Pathogen Informatics"/>
        </authorList>
    </citation>
    <scope>NUCLEOTIDE SEQUENCE [LARGE SCALE GENOMIC DNA]</scope>
    <source>
        <strain evidence="2 3">NCTC11214</strain>
    </source>
</reference>
<evidence type="ECO:0000256" key="1">
    <source>
        <dbReference type="SAM" id="Phobius"/>
    </source>
</evidence>
<accession>A0A3S4E0X2</accession>
<feature type="transmembrane region" description="Helical" evidence="1">
    <location>
        <begin position="43"/>
        <end position="66"/>
    </location>
</feature>
<dbReference type="Proteomes" id="UP000281391">
    <property type="component" value="Chromosome"/>
</dbReference>